<evidence type="ECO:0000313" key="9">
    <source>
        <dbReference type="Proteomes" id="UP001060012"/>
    </source>
</evidence>
<feature type="transmembrane region" description="Helical" evidence="7">
    <location>
        <begin position="155"/>
        <end position="175"/>
    </location>
</feature>
<keyword evidence="6 7" id="KW-0472">Membrane</keyword>
<dbReference type="InterPro" id="IPR004776">
    <property type="entry name" value="Mem_transp_PIN-like"/>
</dbReference>
<organism evidence="8 9">
    <name type="scientific">Arcobacter roscoffensis</name>
    <dbReference type="NCBI Taxonomy" id="2961520"/>
    <lineage>
        <taxon>Bacteria</taxon>
        <taxon>Pseudomonadati</taxon>
        <taxon>Campylobacterota</taxon>
        <taxon>Epsilonproteobacteria</taxon>
        <taxon>Campylobacterales</taxon>
        <taxon>Arcobacteraceae</taxon>
        <taxon>Arcobacter</taxon>
    </lineage>
</organism>
<dbReference type="PANTHER" id="PTHR36838">
    <property type="entry name" value="AUXIN EFFLUX CARRIER FAMILY PROTEIN"/>
    <property type="match status" value="1"/>
</dbReference>
<reference evidence="8" key="1">
    <citation type="submission" date="2022-07" db="EMBL/GenBank/DDBJ databases">
        <title>Arcobacter roscoffensis sp. nov., a marine bacterium isolated from coastal seawater collected from Roscoff, France.</title>
        <authorList>
            <person name="Pascual J."/>
            <person name="Lepeaux C."/>
            <person name="Methner A."/>
            <person name="Overmann J."/>
        </authorList>
    </citation>
    <scope>NUCLEOTIDE SEQUENCE</scope>
    <source>
        <strain evidence="8">ARW1-2F2</strain>
    </source>
</reference>
<feature type="transmembrane region" description="Helical" evidence="7">
    <location>
        <begin position="220"/>
        <end position="243"/>
    </location>
</feature>
<dbReference type="RefSeq" id="WP_254578014.1">
    <property type="nucleotide sequence ID" value="NZ_CP100595.1"/>
</dbReference>
<dbReference type="Pfam" id="PF03547">
    <property type="entry name" value="Mem_trans"/>
    <property type="match status" value="1"/>
</dbReference>
<dbReference type="PANTHER" id="PTHR36838:SF1">
    <property type="entry name" value="SLR1864 PROTEIN"/>
    <property type="match status" value="1"/>
</dbReference>
<evidence type="ECO:0000256" key="7">
    <source>
        <dbReference type="SAM" id="Phobius"/>
    </source>
</evidence>
<keyword evidence="9" id="KW-1185">Reference proteome</keyword>
<feature type="transmembrane region" description="Helical" evidence="7">
    <location>
        <begin position="57"/>
        <end position="78"/>
    </location>
</feature>
<name>A0ABY5E9J2_9BACT</name>
<evidence type="ECO:0000256" key="4">
    <source>
        <dbReference type="ARBA" id="ARBA00022692"/>
    </source>
</evidence>
<dbReference type="Proteomes" id="UP001060012">
    <property type="component" value="Chromosome"/>
</dbReference>
<feature type="transmembrane region" description="Helical" evidence="7">
    <location>
        <begin position="121"/>
        <end position="143"/>
    </location>
</feature>
<dbReference type="EMBL" id="CP100595">
    <property type="protein sequence ID" value="UTJ07840.1"/>
    <property type="molecule type" value="Genomic_DNA"/>
</dbReference>
<comment type="subcellular location">
    <subcellularLocation>
        <location evidence="1">Membrane</location>
        <topology evidence="1">Multi-pass membrane protein</topology>
    </subcellularLocation>
</comment>
<feature type="transmembrane region" description="Helical" evidence="7">
    <location>
        <begin position="279"/>
        <end position="297"/>
    </location>
</feature>
<feature type="transmembrane region" description="Helical" evidence="7">
    <location>
        <begin position="90"/>
        <end position="109"/>
    </location>
</feature>
<proteinExistence type="predicted"/>
<evidence type="ECO:0000256" key="5">
    <source>
        <dbReference type="ARBA" id="ARBA00022989"/>
    </source>
</evidence>
<keyword evidence="4 7" id="KW-0812">Transmembrane</keyword>
<feature type="transmembrane region" description="Helical" evidence="7">
    <location>
        <begin position="255"/>
        <end position="272"/>
    </location>
</feature>
<evidence type="ECO:0000256" key="6">
    <source>
        <dbReference type="ARBA" id="ARBA00023136"/>
    </source>
</evidence>
<feature type="transmembrane region" description="Helical" evidence="7">
    <location>
        <begin position="6"/>
        <end position="22"/>
    </location>
</feature>
<evidence type="ECO:0000256" key="2">
    <source>
        <dbReference type="ARBA" id="ARBA00022448"/>
    </source>
</evidence>
<keyword evidence="2" id="KW-0813">Transport</keyword>
<gene>
    <name evidence="8" type="ORF">NJU99_07010</name>
</gene>
<evidence type="ECO:0000313" key="8">
    <source>
        <dbReference type="EMBL" id="UTJ07840.1"/>
    </source>
</evidence>
<keyword evidence="3" id="KW-1003">Cell membrane</keyword>
<evidence type="ECO:0000256" key="3">
    <source>
        <dbReference type="ARBA" id="ARBA00022475"/>
    </source>
</evidence>
<protein>
    <submittedName>
        <fullName evidence="8">AEC family transporter</fullName>
    </submittedName>
</protein>
<sequence length="298" mass="32447">MANFALIAIAILVGYVLQRFKIFPQETSNILNKYIIYIPLPAIILLQVPKLTFSFDVLIPTIIAWLVMGISAIIVLFFSKVLSWSREVTGSLLLVAILTNSSIMGIPIIELYLGSESLPYVLIYDQLGTFLALAAYGTFVTAYYSSSGNIHPKVIVKKIVTFPSFIALMFALALLGQEFNPLITEVLTKFANTLVPVALVAVGLQLQFKLPKDDLQPLSIALLIKLILAPLIAYGICILFDWYNLAGKTSIFEAGMAPMITAGAIASMAGLAPRLSTAIVGYGIIFSFLTTYIISILI</sequence>
<feature type="transmembrane region" description="Helical" evidence="7">
    <location>
        <begin position="34"/>
        <end position="51"/>
    </location>
</feature>
<keyword evidence="5 7" id="KW-1133">Transmembrane helix</keyword>
<accession>A0ABY5E9J2</accession>
<evidence type="ECO:0000256" key="1">
    <source>
        <dbReference type="ARBA" id="ARBA00004141"/>
    </source>
</evidence>